<dbReference type="CDD" id="cd01700">
    <property type="entry name" value="PolY_Pol_V_umuC"/>
    <property type="match status" value="1"/>
</dbReference>
<evidence type="ECO:0000256" key="2">
    <source>
        <dbReference type="ARBA" id="ARBA00022763"/>
    </source>
</evidence>
<comment type="similarity">
    <text evidence="1">Belongs to the DNA polymerase type-Y family.</text>
</comment>
<dbReference type="Pfam" id="PF11799">
    <property type="entry name" value="IMS_C"/>
    <property type="match status" value="1"/>
</dbReference>
<dbReference type="Gene3D" id="3.30.70.270">
    <property type="match status" value="1"/>
</dbReference>
<dbReference type="EMBL" id="CP011797">
    <property type="protein sequence ID" value="ATX75829.1"/>
    <property type="molecule type" value="Genomic_DNA"/>
</dbReference>
<dbReference type="Proteomes" id="UP000229757">
    <property type="component" value="Chromosome"/>
</dbReference>
<dbReference type="Pfam" id="PF00817">
    <property type="entry name" value="IMS"/>
    <property type="match status" value="1"/>
</dbReference>
<dbReference type="PROSITE" id="PS50173">
    <property type="entry name" value="UMUC"/>
    <property type="match status" value="1"/>
</dbReference>
<sequence>MVVLTNNDGQVVALCGIAKRLGLKKFVPYFQAKDQLVAAGAIVRSSNYELYADLSQRMMDTCARFAPEMHIYSIDEAFLFYGGYKPPGQTWYEHARLIRRTVWDEVRLPTGVGVGPTPTLAKAASHAAKRINGFRGLAVIDGDTVRRHVLSNMLVTDVWGIGKRIGARLNDLGIIDALTLSEQDPRRMRKRFSILVENTVLELNGEVRMSWDEVRSPKKEIFSTRSFGNRITERAELKAALAAHAEIVGAKLRRQASVAGAMMIFASNSPHDKTGFQRKSTHISFTIPTSDTRALLAAISSAMDQLFRFGIPYYRCGVGLLDISPMHRQQFDLFHPTPDDRGLMACMDSINGRYGRNTMHLAAKGFDQKFSMRREFLSPQYTTRWRDIPIIRCE</sequence>
<dbReference type="PANTHER" id="PTHR11076">
    <property type="entry name" value="DNA REPAIR POLYMERASE UMUC / TRANSFERASE FAMILY MEMBER"/>
    <property type="match status" value="1"/>
</dbReference>
<dbReference type="Pfam" id="PF13438">
    <property type="entry name" value="DUF4113"/>
    <property type="match status" value="1"/>
</dbReference>
<keyword evidence="2" id="KW-0227">DNA damage</keyword>
<evidence type="ECO:0000256" key="5">
    <source>
        <dbReference type="ARBA" id="ARBA00023236"/>
    </source>
</evidence>
<evidence type="ECO:0000259" key="6">
    <source>
        <dbReference type="PROSITE" id="PS50173"/>
    </source>
</evidence>
<dbReference type="AlphaFoldDB" id="A0A2K8KP42"/>
<dbReference type="InterPro" id="IPR025188">
    <property type="entry name" value="DUF4113"/>
</dbReference>
<dbReference type="GO" id="GO:0042276">
    <property type="term" value="P:error-prone translesion synthesis"/>
    <property type="evidence" value="ECO:0007669"/>
    <property type="project" value="TreeGrafter"/>
</dbReference>
<dbReference type="InterPro" id="IPR017961">
    <property type="entry name" value="DNA_pol_Y-fam_little_finger"/>
</dbReference>
<dbReference type="GO" id="GO:0003684">
    <property type="term" value="F:damaged DNA binding"/>
    <property type="evidence" value="ECO:0007669"/>
    <property type="project" value="InterPro"/>
</dbReference>
<evidence type="ECO:0000256" key="4">
    <source>
        <dbReference type="ARBA" id="ARBA00023204"/>
    </source>
</evidence>
<accession>A0A2K8KP42</accession>
<dbReference type="KEGG" id="rfo:REIFOR_00661"/>
<dbReference type="InterPro" id="IPR043128">
    <property type="entry name" value="Rev_trsase/Diguanyl_cyclase"/>
</dbReference>
<reference evidence="7 8" key="1">
    <citation type="journal article" date="2017" name="Environ. Microbiol.">
        <title>Genomic and physiological analyses of 'Reinekea forsetii' reveal a versatile opportunistic lifestyle during spring algae blooms.</title>
        <authorList>
            <person name="Avci B."/>
            <person name="Hahnke R.L."/>
            <person name="Chafee M."/>
            <person name="Fischer T."/>
            <person name="Gruber-Vodicka H."/>
            <person name="Tegetmeyer H.E."/>
            <person name="Harder J."/>
            <person name="Fuchs B.M."/>
            <person name="Amann R.I."/>
            <person name="Teeling H."/>
        </authorList>
    </citation>
    <scope>NUCLEOTIDE SEQUENCE [LARGE SCALE GENOMIC DNA]</scope>
    <source>
        <strain evidence="7 8">Hel1_31_D35</strain>
    </source>
</reference>
<dbReference type="InterPro" id="IPR043502">
    <property type="entry name" value="DNA/RNA_pol_sf"/>
</dbReference>
<dbReference type="InterPro" id="IPR001126">
    <property type="entry name" value="UmuC"/>
</dbReference>
<dbReference type="GO" id="GO:0006281">
    <property type="term" value="P:DNA repair"/>
    <property type="evidence" value="ECO:0007669"/>
    <property type="project" value="UniProtKB-KW"/>
</dbReference>
<organism evidence="7 8">
    <name type="scientific">Reinekea forsetii</name>
    <dbReference type="NCBI Taxonomy" id="1336806"/>
    <lineage>
        <taxon>Bacteria</taxon>
        <taxon>Pseudomonadati</taxon>
        <taxon>Pseudomonadota</taxon>
        <taxon>Gammaproteobacteria</taxon>
        <taxon>Oceanospirillales</taxon>
        <taxon>Saccharospirillaceae</taxon>
        <taxon>Reinekea</taxon>
    </lineage>
</organism>
<evidence type="ECO:0000256" key="3">
    <source>
        <dbReference type="ARBA" id="ARBA00023199"/>
    </source>
</evidence>
<keyword evidence="8" id="KW-1185">Reference proteome</keyword>
<dbReference type="GO" id="GO:0009432">
    <property type="term" value="P:SOS response"/>
    <property type="evidence" value="ECO:0007669"/>
    <property type="project" value="UniProtKB-KW"/>
</dbReference>
<dbReference type="SUPFAM" id="SSF56672">
    <property type="entry name" value="DNA/RNA polymerases"/>
    <property type="match status" value="1"/>
</dbReference>
<evidence type="ECO:0000256" key="1">
    <source>
        <dbReference type="ARBA" id="ARBA00010945"/>
    </source>
</evidence>
<evidence type="ECO:0000313" key="7">
    <source>
        <dbReference type="EMBL" id="ATX75829.1"/>
    </source>
</evidence>
<dbReference type="PANTHER" id="PTHR11076:SF34">
    <property type="entry name" value="PROTEIN UMUC"/>
    <property type="match status" value="1"/>
</dbReference>
<feature type="domain" description="UmuC" evidence="6">
    <location>
        <begin position="1"/>
        <end position="162"/>
    </location>
</feature>
<protein>
    <submittedName>
        <fullName evidence="7">Error-prone, lesion bypass DNA polymerase V (UmuC)</fullName>
    </submittedName>
</protein>
<dbReference type="Gene3D" id="3.40.1170.60">
    <property type="match status" value="1"/>
</dbReference>
<keyword evidence="5" id="KW-0742">SOS response</keyword>
<gene>
    <name evidence="7" type="primary">umuC</name>
    <name evidence="7" type="ORF">REIFOR_00661</name>
</gene>
<proteinExistence type="inferred from homology"/>
<dbReference type="InterPro" id="IPR050116">
    <property type="entry name" value="DNA_polymerase-Y"/>
</dbReference>
<dbReference type="GO" id="GO:0005829">
    <property type="term" value="C:cytosol"/>
    <property type="evidence" value="ECO:0007669"/>
    <property type="project" value="TreeGrafter"/>
</dbReference>
<dbReference type="GO" id="GO:0003887">
    <property type="term" value="F:DNA-directed DNA polymerase activity"/>
    <property type="evidence" value="ECO:0007669"/>
    <property type="project" value="TreeGrafter"/>
</dbReference>
<evidence type="ECO:0000313" key="8">
    <source>
        <dbReference type="Proteomes" id="UP000229757"/>
    </source>
</evidence>
<keyword evidence="4" id="KW-0234">DNA repair</keyword>
<keyword evidence="3" id="KW-0741">SOS mutagenesis</keyword>
<name>A0A2K8KP42_9GAMM</name>